<dbReference type="Pfam" id="PF00326">
    <property type="entry name" value="Peptidase_S9"/>
    <property type="match status" value="1"/>
</dbReference>
<dbReference type="EMBL" id="CADCUW010000146">
    <property type="protein sequence ID" value="CAA9400323.1"/>
    <property type="molecule type" value="Genomic_DNA"/>
</dbReference>
<dbReference type="SUPFAM" id="SSF53474">
    <property type="entry name" value="alpha/beta-Hydrolases"/>
    <property type="match status" value="1"/>
</dbReference>
<dbReference type="InterPro" id="IPR001375">
    <property type="entry name" value="Peptidase_S9_cat"/>
</dbReference>
<keyword evidence="1" id="KW-0378">Hydrolase</keyword>
<dbReference type="SUPFAM" id="SSF82171">
    <property type="entry name" value="DPP6 N-terminal domain-like"/>
    <property type="match status" value="1"/>
</dbReference>
<evidence type="ECO:0000256" key="2">
    <source>
        <dbReference type="ARBA" id="ARBA00022825"/>
    </source>
</evidence>
<dbReference type="Gene3D" id="3.40.50.1820">
    <property type="entry name" value="alpha/beta hydrolase"/>
    <property type="match status" value="1"/>
</dbReference>
<dbReference type="InterPro" id="IPR011042">
    <property type="entry name" value="6-blade_b-propeller_TolB-like"/>
</dbReference>
<dbReference type="PANTHER" id="PTHR42776">
    <property type="entry name" value="SERINE PEPTIDASE S9 FAMILY MEMBER"/>
    <property type="match status" value="1"/>
</dbReference>
<evidence type="ECO:0000313" key="4">
    <source>
        <dbReference type="EMBL" id="CAA9400323.1"/>
    </source>
</evidence>
<dbReference type="InterPro" id="IPR011659">
    <property type="entry name" value="WD40"/>
</dbReference>
<dbReference type="PRINTS" id="PR00862">
    <property type="entry name" value="PROLIGOPTASE"/>
</dbReference>
<gene>
    <name evidence="4" type="ORF">AVDCRST_MAG01-01-995</name>
</gene>
<dbReference type="InterPro" id="IPR002470">
    <property type="entry name" value="Peptidase_S9A"/>
</dbReference>
<keyword evidence="2" id="KW-0720">Serine protease</keyword>
<evidence type="ECO:0000259" key="3">
    <source>
        <dbReference type="PROSITE" id="PS50206"/>
    </source>
</evidence>
<dbReference type="InterPro" id="IPR001763">
    <property type="entry name" value="Rhodanese-like_dom"/>
</dbReference>
<dbReference type="PROSITE" id="PS50206">
    <property type="entry name" value="RHODANESE_3"/>
    <property type="match status" value="1"/>
</dbReference>
<sequence length="593" mass="65022">MGYEFGRYLKIRGAWGAGWSPDGRRVCFLTEITGVPQAWEVPAGGGWPEQLTFHEERVSGAEYSPTRDEILFGMDAGGNERSQLFLLGPEGSGERDLTRDPESIHYSGGFSPDGTRISFTATRRNGTDFDVYVQELPDGEPETVWETSGYHTVSGWGPDGSFLIVARHHSNTDNDLYRLDLANAGGEATLLTPHEGEARFRSPNATPDGKHLYLATDRDGDFVRLARLDLGTLGIEYLTPDDHDVEEVELSGDGRTLAATRNVGGYSDLLLFNGRGGRMPDPEVPRGIIGGLAFSPDGGQLAFTLVGPARNPDIWTMQLPDGEARRLTRSSTAGIPQKGFKAPTIVRYPSFDGLEIPAVFYEPEDANAPVVINVHGGPESQSRPSFAPVTQYLLGRGHAVLLPNVRGSTGYGKGYTHLDDVRLRMDSVKDLAHAAYWLRERGHEKVAVMGGSYGGFMVLAALTEYPELWSAGVDIVGIANLVTFLENTGSYRRKLREPEYGSLENDREFLRSISPIHKADRITAPLMVVHGKNDPRVPVGEAEQIVASVRENGGRVEYLLYEDEGHGLAKLKNRLDAYPKIAAFLDEHLDERG</sequence>
<evidence type="ECO:0000256" key="1">
    <source>
        <dbReference type="ARBA" id="ARBA00022801"/>
    </source>
</evidence>
<accession>A0A6J4P531</accession>
<keyword evidence="2" id="KW-0645">Protease</keyword>
<proteinExistence type="predicted"/>
<dbReference type="PANTHER" id="PTHR42776:SF27">
    <property type="entry name" value="DIPEPTIDYL PEPTIDASE FAMILY MEMBER 6"/>
    <property type="match status" value="1"/>
</dbReference>
<reference evidence="4" key="1">
    <citation type="submission" date="2020-02" db="EMBL/GenBank/DDBJ databases">
        <authorList>
            <person name="Meier V. D."/>
        </authorList>
    </citation>
    <scope>NUCLEOTIDE SEQUENCE</scope>
    <source>
        <strain evidence="4">AVDCRST_MAG01</strain>
    </source>
</reference>
<organism evidence="4">
    <name type="scientific">uncultured Rubrobacteraceae bacterium</name>
    <dbReference type="NCBI Taxonomy" id="349277"/>
    <lineage>
        <taxon>Bacteria</taxon>
        <taxon>Bacillati</taxon>
        <taxon>Actinomycetota</taxon>
        <taxon>Rubrobacteria</taxon>
        <taxon>Rubrobacterales</taxon>
        <taxon>Rubrobacteraceae</taxon>
        <taxon>environmental samples</taxon>
    </lineage>
</organism>
<dbReference type="AlphaFoldDB" id="A0A6J4P531"/>
<dbReference type="Pfam" id="PF07676">
    <property type="entry name" value="PD40"/>
    <property type="match status" value="3"/>
</dbReference>
<dbReference type="GO" id="GO:0006508">
    <property type="term" value="P:proteolysis"/>
    <property type="evidence" value="ECO:0007669"/>
    <property type="project" value="InterPro"/>
</dbReference>
<protein>
    <submittedName>
        <fullName evidence="4">Acylamino-acid-releasing enzyme</fullName>
    </submittedName>
</protein>
<dbReference type="Gene3D" id="2.120.10.30">
    <property type="entry name" value="TolB, C-terminal domain"/>
    <property type="match status" value="2"/>
</dbReference>
<feature type="domain" description="Rhodanese" evidence="3">
    <location>
        <begin position="432"/>
        <end position="458"/>
    </location>
</feature>
<dbReference type="InterPro" id="IPR029058">
    <property type="entry name" value="AB_hydrolase_fold"/>
</dbReference>
<name>A0A6J4P531_9ACTN</name>
<dbReference type="GO" id="GO:0004252">
    <property type="term" value="F:serine-type endopeptidase activity"/>
    <property type="evidence" value="ECO:0007669"/>
    <property type="project" value="InterPro"/>
</dbReference>